<sequence length="119" mass="13516">MRSVRSSEGAWCRCGWAGMGARCLRPGFWVCWVGLLSWLCSSVSRVFRRVVILTNTYPTGVEPVPASREEGCVFDCSVYRTFGGKVTVASHSLLPRRFRPRRRLCSVFLCVLFVFFLVI</sequence>
<dbReference type="AlphaFoldDB" id="A0AAV4SYA1"/>
<feature type="transmembrane region" description="Helical" evidence="1">
    <location>
        <begin position="102"/>
        <end position="118"/>
    </location>
</feature>
<protein>
    <submittedName>
        <fullName evidence="2">Uncharacterized protein</fullName>
    </submittedName>
</protein>
<accession>A0AAV4SYA1</accession>
<comment type="caution">
    <text evidence="2">The sequence shown here is derived from an EMBL/GenBank/DDBJ whole genome shotgun (WGS) entry which is preliminary data.</text>
</comment>
<keyword evidence="1" id="KW-1133">Transmembrane helix</keyword>
<keyword evidence="1" id="KW-0472">Membrane</keyword>
<evidence type="ECO:0000313" key="3">
    <source>
        <dbReference type="Proteomes" id="UP001054837"/>
    </source>
</evidence>
<dbReference type="Proteomes" id="UP001054837">
    <property type="component" value="Unassembled WGS sequence"/>
</dbReference>
<proteinExistence type="predicted"/>
<organism evidence="2 3">
    <name type="scientific">Caerostris darwini</name>
    <dbReference type="NCBI Taxonomy" id="1538125"/>
    <lineage>
        <taxon>Eukaryota</taxon>
        <taxon>Metazoa</taxon>
        <taxon>Ecdysozoa</taxon>
        <taxon>Arthropoda</taxon>
        <taxon>Chelicerata</taxon>
        <taxon>Arachnida</taxon>
        <taxon>Araneae</taxon>
        <taxon>Araneomorphae</taxon>
        <taxon>Entelegynae</taxon>
        <taxon>Araneoidea</taxon>
        <taxon>Araneidae</taxon>
        <taxon>Caerostris</taxon>
    </lineage>
</organism>
<keyword evidence="1" id="KW-0812">Transmembrane</keyword>
<keyword evidence="3" id="KW-1185">Reference proteome</keyword>
<evidence type="ECO:0000313" key="2">
    <source>
        <dbReference type="EMBL" id="GIY37460.1"/>
    </source>
</evidence>
<gene>
    <name evidence="2" type="ORF">CDAR_458911</name>
</gene>
<evidence type="ECO:0000256" key="1">
    <source>
        <dbReference type="SAM" id="Phobius"/>
    </source>
</evidence>
<reference evidence="2 3" key="1">
    <citation type="submission" date="2021-06" db="EMBL/GenBank/DDBJ databases">
        <title>Caerostris darwini draft genome.</title>
        <authorList>
            <person name="Kono N."/>
            <person name="Arakawa K."/>
        </authorList>
    </citation>
    <scope>NUCLEOTIDE SEQUENCE [LARGE SCALE GENOMIC DNA]</scope>
</reference>
<dbReference type="EMBL" id="BPLQ01008450">
    <property type="protein sequence ID" value="GIY37460.1"/>
    <property type="molecule type" value="Genomic_DNA"/>
</dbReference>
<name>A0AAV4SYA1_9ARAC</name>